<accession>A0A8J7AS60</accession>
<keyword evidence="4" id="KW-0418">Kinase</keyword>
<dbReference type="Proteomes" id="UP000636505">
    <property type="component" value="Unassembled WGS sequence"/>
</dbReference>
<dbReference type="Gene3D" id="1.10.510.10">
    <property type="entry name" value="Transferase(Phosphotransferase) domain 1"/>
    <property type="match status" value="1"/>
</dbReference>
<dbReference type="PROSITE" id="PS50109">
    <property type="entry name" value="HIS_KIN"/>
    <property type="match status" value="1"/>
</dbReference>
<dbReference type="InterPro" id="IPR053159">
    <property type="entry name" value="Hybrid_Histidine_Kinase"/>
</dbReference>
<dbReference type="EC" id="2.7.13.3" evidence="2"/>
<dbReference type="Gene3D" id="1.10.287.130">
    <property type="match status" value="1"/>
</dbReference>
<dbReference type="SMART" id="SM00086">
    <property type="entry name" value="PAC"/>
    <property type="match status" value="2"/>
</dbReference>
<evidence type="ECO:0000256" key="2">
    <source>
        <dbReference type="ARBA" id="ARBA00012438"/>
    </source>
</evidence>
<feature type="domain" description="Protein kinase" evidence="7">
    <location>
        <begin position="17"/>
        <end position="277"/>
    </location>
</feature>
<evidence type="ECO:0000256" key="3">
    <source>
        <dbReference type="ARBA" id="ARBA00022553"/>
    </source>
</evidence>
<dbReference type="SMART" id="SM00220">
    <property type="entry name" value="S_TKc"/>
    <property type="match status" value="1"/>
</dbReference>
<dbReference type="InterPro" id="IPR011009">
    <property type="entry name" value="Kinase-like_dom_sf"/>
</dbReference>
<dbReference type="SMART" id="SM00065">
    <property type="entry name" value="GAF"/>
    <property type="match status" value="1"/>
</dbReference>
<name>A0A8J7AS60_9CYAN</name>
<keyword evidence="6" id="KW-0175">Coiled coil</keyword>
<dbReference type="InterPro" id="IPR000700">
    <property type="entry name" value="PAS-assoc_C"/>
</dbReference>
<dbReference type="EMBL" id="JADEXG010000064">
    <property type="protein sequence ID" value="MBE9079681.1"/>
    <property type="molecule type" value="Genomic_DNA"/>
</dbReference>
<dbReference type="SMART" id="SM00388">
    <property type="entry name" value="HisKA"/>
    <property type="match status" value="1"/>
</dbReference>
<dbReference type="InterPro" id="IPR001610">
    <property type="entry name" value="PAC"/>
</dbReference>
<dbReference type="SUPFAM" id="SSF55785">
    <property type="entry name" value="PYP-like sensor domain (PAS domain)"/>
    <property type="match status" value="2"/>
</dbReference>
<dbReference type="PROSITE" id="PS50011">
    <property type="entry name" value="PROTEIN_KINASE_DOM"/>
    <property type="match status" value="1"/>
</dbReference>
<dbReference type="InterPro" id="IPR036890">
    <property type="entry name" value="HATPase_C_sf"/>
</dbReference>
<dbReference type="NCBIfam" id="TIGR00229">
    <property type="entry name" value="sensory_box"/>
    <property type="match status" value="2"/>
</dbReference>
<dbReference type="InterPro" id="IPR013767">
    <property type="entry name" value="PAS_fold"/>
</dbReference>
<dbReference type="InterPro" id="IPR027417">
    <property type="entry name" value="P-loop_NTPase"/>
</dbReference>
<dbReference type="Gene3D" id="3.30.565.10">
    <property type="entry name" value="Histidine kinase-like ATPase, C-terminal domain"/>
    <property type="match status" value="1"/>
</dbReference>
<protein>
    <recommendedName>
        <fullName evidence="2">histidine kinase</fullName>
        <ecNumber evidence="2">2.7.13.3</ecNumber>
    </recommendedName>
</protein>
<dbReference type="InterPro" id="IPR004358">
    <property type="entry name" value="Sig_transdc_His_kin-like_C"/>
</dbReference>
<evidence type="ECO:0000313" key="12">
    <source>
        <dbReference type="Proteomes" id="UP000636505"/>
    </source>
</evidence>
<sequence>MTLSANIDSNLPQIPGYSGLEQLYWGSRTAVYRAVQTAQQRRVVIKLLRQDYPSFSELVQFRNQYTITKNLDIPGIVRPLSLEPYGNGYALVTEDLGSISLAQYARANPLSLPEVFAIAIQLADILHDLGQHHVVHKDIKPANILIQPETGRVLLNDFSIASLLPKETQEVQNPGGLEGTLAYLAPEQTGRMNRRIDYRADFYALGVTLYQLLTGQLPFQTDDPLELVHCHMAQAPMPPDQINPAIPPMASAIVLKLMAKNAENRYQSALGLKHDLEQCLSQWQTAGAIRASHKQAIADFELGQRDLSDRFMIPEKLYGREAEVQTLLAAFDRAAQGSAEVMLVAGFSGIGKTAVVNEVHKPITRQQGYFIKGKFDQFNRNIPFSAFVQALRDLLAQLLAESDARLTEWRAQLQAAVGENGQVLIEVIPELERLIGPQPPAPALSGSAAQHRFNLLFQKFIAVFTTPAHPLVMFLDDLQWADPASLQLLRLLLEDSGYLLLLGAYRDNEVSPAHPFMLAVEDLKLAGATVETLPLAPLAFEDTNRLLADALHCSMARSRPLTELVHRKTQGNPFFTTQFLKTLHEDGYIAFNRAQGYWECDMAQVNAMSLTGDVVELMAQQLQKLPDAAQQAVQLAACIGNQFDLATLAIVSEQSQSATATALWSALQEGLLLTTSQTYKFFQAEAVPADSDDAAELTYRFLHDQVQQVAYSLIPDGQKQSTHLKIGQQLLNHLSEQERYERLFDIVNHLNLGQSLLSSSEQRYQLARLNLTAGKRAKEAGAYPSAAVYLNAGLAQLLPEDWQGQYALTLSLYQEAAETACLNGEFDRVEALARIGLEHTSELLDQVKIHEIRIQAYAAQSLQQQAIDTALQFLAQLGISFSPQQQAEIRQQSTALIDSLMASSGESLVAHGPMTNPDQLAAMRLISSAASAAYQANPDLFVSLVLKKVLLSFKHGCAPSSAFSYADYGVTLCGISGEIEQGYQFGQLALRLLAESSQQELEASTRFIVSANIRHWKEPLRETLAALKQAYLQGLETGELRFACLAANFYCYYAYLSGIHLPQVEKEFSVYSPLIAKIQQKNISNHQTIFHRAVLFLMGELMGEQGLEAYASDLESTVQTCLATGDRTAVFYYYLNQLILFYIFGAPESALQAANLAQPYQNGVTAKYVVPLFTFYQALAQAAVCSGTDAAEPQLAAIQTGRTKLQRWAEHSPSNYRHKLSLIEAEYFRLVGQRAEAIEAYDRAIAAANASAFIQEEALANELAAKFYLDWDKEKVAAGYLQEAYYGYARWGARAKTDELASRYPKLLRPILEPAAQSPNLLVESLSYIASPHLSIHSSVTANRSSSTDANTALDISAVLRAAQLFSSTIQLDQLLRQLTQIILQNSGGDRCAIIMPNLEGIWQVEAMATPETVEVYSECLEGNANLPVKLIQYVKNFKEVVVVDDLSTDLPVIDAYLSEFQPQSLLCLPILNQGQLIGTLYVENRSASGVFNRDRILILNFLCTQAAISLENARLFAQEQRKSHQLEQSQQRLKLLIQQSPVAIMEWNTDFEIQSWNPAAERVFGYRAEEVLGQHFRCIVPEEYHAYVDGIASEILTQRGGAHAINENVRKDRRRIVCEWFNGPMFTPGGEISGGVSMVSDISARKAAEAEVQQKSQELEHALQEIDQSQQLLRKIIDTIPQVVFWKDRDSTYVGCNQNFATMAGIISPDDIAGKTDYDLPWSREESDSFREYDRQVMESKQAELHIVETQQQLDGTTLWLDTSKIPLCDENGEVYGILGSYEDISERKRTEETILQKSQELEQTLAELQKTQLQMVQNEKMASLGNLVAGIAHEINNPIGFLNGSITNAQDYVRDLLTQLSLYQQHHPSSAAAVQDNAEDIDLEFLSADFPKLLQSMERATERIISISNSLRTFSRADTEYKVSADLHEGLDSTLLILKYRIKANDQRPAIEIIRDYGELLPIECFPGQLNQVFMNILANAIDLFDEAAQQGSWDELEANPQTITIQTAVLTEQNWVEICIRDNGRGMTEAVRTRIFDHLFTTKEVGKGTGLGLAIARQIVVETHSGSIDVQSELGQGTAFYIRIPISTEDRTMANYV</sequence>
<dbReference type="Pfam" id="PF00989">
    <property type="entry name" value="PAS"/>
    <property type="match status" value="1"/>
</dbReference>
<evidence type="ECO:0000313" key="11">
    <source>
        <dbReference type="EMBL" id="MBE9079681.1"/>
    </source>
</evidence>
<proteinExistence type="predicted"/>
<dbReference type="GO" id="GO:0005524">
    <property type="term" value="F:ATP binding"/>
    <property type="evidence" value="ECO:0007669"/>
    <property type="project" value="InterPro"/>
</dbReference>
<dbReference type="GO" id="GO:0006355">
    <property type="term" value="P:regulation of DNA-templated transcription"/>
    <property type="evidence" value="ECO:0007669"/>
    <property type="project" value="InterPro"/>
</dbReference>
<evidence type="ECO:0000259" key="10">
    <source>
        <dbReference type="PROSITE" id="PS50113"/>
    </source>
</evidence>
<keyword evidence="4" id="KW-0808">Transferase</keyword>
<evidence type="ECO:0000256" key="1">
    <source>
        <dbReference type="ARBA" id="ARBA00000085"/>
    </source>
</evidence>
<keyword evidence="5" id="KW-0902">Two-component regulatory system</keyword>
<keyword evidence="3" id="KW-0597">Phosphoprotein</keyword>
<keyword evidence="12" id="KW-1185">Reference proteome</keyword>
<dbReference type="InterPro" id="IPR008271">
    <property type="entry name" value="Ser/Thr_kinase_AS"/>
</dbReference>
<dbReference type="Gene3D" id="3.30.450.40">
    <property type="match status" value="1"/>
</dbReference>
<dbReference type="InterPro" id="IPR013656">
    <property type="entry name" value="PAS_4"/>
</dbReference>
<dbReference type="SUPFAM" id="SSF55781">
    <property type="entry name" value="GAF domain-like"/>
    <property type="match status" value="1"/>
</dbReference>
<dbReference type="Pfam" id="PF02518">
    <property type="entry name" value="HATPase_c"/>
    <property type="match status" value="1"/>
</dbReference>
<gene>
    <name evidence="11" type="ORF">IQ241_20695</name>
</gene>
<evidence type="ECO:0000259" key="8">
    <source>
        <dbReference type="PROSITE" id="PS50109"/>
    </source>
</evidence>
<dbReference type="SUPFAM" id="SSF55874">
    <property type="entry name" value="ATPase domain of HSP90 chaperone/DNA topoisomerase II/histidine kinase"/>
    <property type="match status" value="1"/>
</dbReference>
<dbReference type="PROSITE" id="PS00108">
    <property type="entry name" value="PROTEIN_KINASE_ST"/>
    <property type="match status" value="1"/>
</dbReference>
<dbReference type="GO" id="GO:0000155">
    <property type="term" value="F:phosphorelay sensor kinase activity"/>
    <property type="evidence" value="ECO:0007669"/>
    <property type="project" value="InterPro"/>
</dbReference>
<dbReference type="PROSITE" id="PS50113">
    <property type="entry name" value="PAC"/>
    <property type="match status" value="1"/>
</dbReference>
<dbReference type="InterPro" id="IPR003018">
    <property type="entry name" value="GAF"/>
</dbReference>
<evidence type="ECO:0000259" key="7">
    <source>
        <dbReference type="PROSITE" id="PS50011"/>
    </source>
</evidence>
<dbReference type="SUPFAM" id="SSF52540">
    <property type="entry name" value="P-loop containing nucleoside triphosphate hydrolases"/>
    <property type="match status" value="1"/>
</dbReference>
<dbReference type="InterPro" id="IPR003661">
    <property type="entry name" value="HisK_dim/P_dom"/>
</dbReference>
<evidence type="ECO:0000259" key="9">
    <source>
        <dbReference type="PROSITE" id="PS50112"/>
    </source>
</evidence>
<dbReference type="Pfam" id="PF08448">
    <property type="entry name" value="PAS_4"/>
    <property type="match status" value="1"/>
</dbReference>
<dbReference type="GO" id="GO:0009882">
    <property type="term" value="F:blue light photoreceptor activity"/>
    <property type="evidence" value="ECO:0007669"/>
    <property type="project" value="UniProtKB-ARBA"/>
</dbReference>
<dbReference type="RefSeq" id="WP_193910882.1">
    <property type="nucleotide sequence ID" value="NZ_JADEXG010000064.1"/>
</dbReference>
<feature type="domain" description="PAC" evidence="10">
    <location>
        <begin position="1742"/>
        <end position="1798"/>
    </location>
</feature>
<dbReference type="Pfam" id="PF01590">
    <property type="entry name" value="GAF"/>
    <property type="match status" value="1"/>
</dbReference>
<dbReference type="SMART" id="SM00387">
    <property type="entry name" value="HATPase_c"/>
    <property type="match status" value="1"/>
</dbReference>
<organism evidence="11 12">
    <name type="scientific">Vasconcelosia minhoensis LEGE 07310</name>
    <dbReference type="NCBI Taxonomy" id="915328"/>
    <lineage>
        <taxon>Bacteria</taxon>
        <taxon>Bacillati</taxon>
        <taxon>Cyanobacteriota</taxon>
        <taxon>Cyanophyceae</taxon>
        <taxon>Nodosilineales</taxon>
        <taxon>Cymatolegaceae</taxon>
        <taxon>Vasconcelosia</taxon>
        <taxon>Vasconcelosia minhoensis</taxon>
    </lineage>
</organism>
<dbReference type="Gene3D" id="3.40.50.300">
    <property type="entry name" value="P-loop containing nucleotide triphosphate hydrolases"/>
    <property type="match status" value="1"/>
</dbReference>
<dbReference type="PANTHER" id="PTHR43642:SF1">
    <property type="entry name" value="HYBRID SIGNAL TRANSDUCTION HISTIDINE KINASE G"/>
    <property type="match status" value="1"/>
</dbReference>
<feature type="domain" description="PAS" evidence="9">
    <location>
        <begin position="1530"/>
        <end position="1600"/>
    </location>
</feature>
<dbReference type="SUPFAM" id="SSF56112">
    <property type="entry name" value="Protein kinase-like (PK-like)"/>
    <property type="match status" value="1"/>
</dbReference>
<dbReference type="InterPro" id="IPR036097">
    <property type="entry name" value="HisK_dim/P_sf"/>
</dbReference>
<dbReference type="InterPro" id="IPR041664">
    <property type="entry name" value="AAA_16"/>
</dbReference>
<comment type="catalytic activity">
    <reaction evidence="1">
        <text>ATP + protein L-histidine = ADP + protein N-phospho-L-histidine.</text>
        <dbReference type="EC" id="2.7.13.3"/>
    </reaction>
</comment>
<dbReference type="InterPro" id="IPR029016">
    <property type="entry name" value="GAF-like_dom_sf"/>
</dbReference>
<dbReference type="Gene3D" id="3.30.450.20">
    <property type="entry name" value="PAS domain"/>
    <property type="match status" value="2"/>
</dbReference>
<dbReference type="InterPro" id="IPR003594">
    <property type="entry name" value="HATPase_dom"/>
</dbReference>
<dbReference type="Pfam" id="PF13191">
    <property type="entry name" value="AAA_16"/>
    <property type="match status" value="1"/>
</dbReference>
<dbReference type="InterPro" id="IPR035965">
    <property type="entry name" value="PAS-like_dom_sf"/>
</dbReference>
<feature type="domain" description="Histidine kinase" evidence="8">
    <location>
        <begin position="1832"/>
        <end position="2091"/>
    </location>
</feature>
<feature type="coiled-coil region" evidence="6">
    <location>
        <begin position="1789"/>
        <end position="1820"/>
    </location>
</feature>
<reference evidence="11" key="1">
    <citation type="submission" date="2020-10" db="EMBL/GenBank/DDBJ databases">
        <authorList>
            <person name="Castelo-Branco R."/>
            <person name="Eusebio N."/>
            <person name="Adriana R."/>
            <person name="Vieira A."/>
            <person name="Brugerolle De Fraissinette N."/>
            <person name="Rezende De Castro R."/>
            <person name="Schneider M.P."/>
            <person name="Vasconcelos V."/>
            <person name="Leao P.N."/>
        </authorList>
    </citation>
    <scope>NUCLEOTIDE SEQUENCE</scope>
    <source>
        <strain evidence="11">LEGE 07310</strain>
    </source>
</reference>
<dbReference type="CDD" id="cd14014">
    <property type="entry name" value="STKc_PknB_like"/>
    <property type="match status" value="1"/>
</dbReference>
<dbReference type="CDD" id="cd00082">
    <property type="entry name" value="HisKA"/>
    <property type="match status" value="1"/>
</dbReference>
<dbReference type="PROSITE" id="PS50112">
    <property type="entry name" value="PAS"/>
    <property type="match status" value="1"/>
</dbReference>
<evidence type="ECO:0000256" key="5">
    <source>
        <dbReference type="ARBA" id="ARBA00023012"/>
    </source>
</evidence>
<evidence type="ECO:0000256" key="6">
    <source>
        <dbReference type="SAM" id="Coils"/>
    </source>
</evidence>
<dbReference type="InterPro" id="IPR005467">
    <property type="entry name" value="His_kinase_dom"/>
</dbReference>
<dbReference type="SMART" id="SM00091">
    <property type="entry name" value="PAS"/>
    <property type="match status" value="2"/>
</dbReference>
<dbReference type="Pfam" id="PF00069">
    <property type="entry name" value="Pkinase"/>
    <property type="match status" value="1"/>
</dbReference>
<dbReference type="PANTHER" id="PTHR43642">
    <property type="entry name" value="HYBRID SIGNAL TRANSDUCTION HISTIDINE KINASE G"/>
    <property type="match status" value="1"/>
</dbReference>
<dbReference type="CDD" id="cd00130">
    <property type="entry name" value="PAS"/>
    <property type="match status" value="2"/>
</dbReference>
<dbReference type="InterPro" id="IPR000719">
    <property type="entry name" value="Prot_kinase_dom"/>
</dbReference>
<evidence type="ECO:0000256" key="4">
    <source>
        <dbReference type="ARBA" id="ARBA00022777"/>
    </source>
</evidence>
<dbReference type="InterPro" id="IPR000014">
    <property type="entry name" value="PAS"/>
</dbReference>
<dbReference type="SUPFAM" id="SSF47384">
    <property type="entry name" value="Homodimeric domain of signal transducing histidine kinase"/>
    <property type="match status" value="1"/>
</dbReference>
<comment type="caution">
    <text evidence="11">The sequence shown here is derived from an EMBL/GenBank/DDBJ whole genome shotgun (WGS) entry which is preliminary data.</text>
</comment>
<feature type="coiled-coil region" evidence="6">
    <location>
        <begin position="1646"/>
        <end position="1680"/>
    </location>
</feature>
<dbReference type="PRINTS" id="PR00344">
    <property type="entry name" value="BCTRLSENSOR"/>
</dbReference>